<evidence type="ECO:0000313" key="10">
    <source>
        <dbReference type="EMBL" id="KMQ85927.1"/>
    </source>
</evidence>
<dbReference type="GO" id="GO:0003676">
    <property type="term" value="F:nucleic acid binding"/>
    <property type="evidence" value="ECO:0007669"/>
    <property type="project" value="InterPro"/>
</dbReference>
<dbReference type="EC" id="2.7.7.49" evidence="1"/>
<keyword evidence="11" id="KW-1185">Reference proteome</keyword>
<dbReference type="EMBL" id="LBMM01012923">
    <property type="protein sequence ID" value="KMQ85927.1"/>
    <property type="molecule type" value="Genomic_DNA"/>
</dbReference>
<keyword evidence="4" id="KW-0378">Hydrolase</keyword>
<dbReference type="InterPro" id="IPR041577">
    <property type="entry name" value="RT_RNaseH_2"/>
</dbReference>
<dbReference type="InterPro" id="IPR050951">
    <property type="entry name" value="Retrovirus_Pol_polyprotein"/>
</dbReference>
<organism evidence="10 11">
    <name type="scientific">Lasius niger</name>
    <name type="common">Black garden ant</name>
    <dbReference type="NCBI Taxonomy" id="67767"/>
    <lineage>
        <taxon>Eukaryota</taxon>
        <taxon>Metazoa</taxon>
        <taxon>Ecdysozoa</taxon>
        <taxon>Arthropoda</taxon>
        <taxon>Hexapoda</taxon>
        <taxon>Insecta</taxon>
        <taxon>Pterygota</taxon>
        <taxon>Neoptera</taxon>
        <taxon>Endopterygota</taxon>
        <taxon>Hymenoptera</taxon>
        <taxon>Apocrita</taxon>
        <taxon>Aculeata</taxon>
        <taxon>Formicoidea</taxon>
        <taxon>Formicidae</taxon>
        <taxon>Formicinae</taxon>
        <taxon>Lasius</taxon>
        <taxon>Lasius</taxon>
    </lineage>
</organism>
<dbReference type="Proteomes" id="UP000036403">
    <property type="component" value="Unassembled WGS sequence"/>
</dbReference>
<dbReference type="PANTHER" id="PTHR37984:SF5">
    <property type="entry name" value="PROTEIN NYNRIN-LIKE"/>
    <property type="match status" value="1"/>
</dbReference>
<name>A0A0J7K6D1_LASNI</name>
<dbReference type="PaxDb" id="67767-A0A0J7K6D1"/>
<feature type="domain" description="Reverse transcriptase/retrotransposon-derived protein RNase H-like" evidence="8">
    <location>
        <begin position="35"/>
        <end position="133"/>
    </location>
</feature>
<keyword evidence="3" id="KW-0540">Nuclease</keyword>
<reference evidence="10 11" key="1">
    <citation type="submission" date="2015-04" db="EMBL/GenBank/DDBJ databases">
        <title>Lasius niger genome sequencing.</title>
        <authorList>
            <person name="Konorov E.A."/>
            <person name="Nikitin M.A."/>
            <person name="Kirill M.V."/>
            <person name="Chang P."/>
        </authorList>
    </citation>
    <scope>NUCLEOTIDE SEQUENCE [LARGE SCALE GENOMIC DNA]</scope>
    <source>
        <tissue evidence="10">Whole</tissue>
    </source>
</reference>
<dbReference type="Gene3D" id="3.30.420.10">
    <property type="entry name" value="Ribonuclease H-like superfamily/Ribonuclease H"/>
    <property type="match status" value="1"/>
</dbReference>
<dbReference type="OrthoDB" id="7693345at2759"/>
<dbReference type="InterPro" id="IPR012337">
    <property type="entry name" value="RNaseH-like_sf"/>
</dbReference>
<dbReference type="Pfam" id="PF17921">
    <property type="entry name" value="Integrase_H2C2"/>
    <property type="match status" value="1"/>
</dbReference>
<dbReference type="Gene3D" id="1.10.340.70">
    <property type="match status" value="1"/>
</dbReference>
<keyword evidence="4" id="KW-0255">Endonuclease</keyword>
<keyword evidence="2" id="KW-0808">Transferase</keyword>
<evidence type="ECO:0000259" key="9">
    <source>
        <dbReference type="Pfam" id="PF17921"/>
    </source>
</evidence>
<evidence type="ECO:0000256" key="6">
    <source>
        <dbReference type="ARBA" id="ARBA00023268"/>
    </source>
</evidence>
<dbReference type="STRING" id="67767.A0A0J7K6D1"/>
<dbReference type="GO" id="GO:0042575">
    <property type="term" value="C:DNA polymerase complex"/>
    <property type="evidence" value="ECO:0007669"/>
    <property type="project" value="UniProtKB-ARBA"/>
</dbReference>
<dbReference type="GO" id="GO:0003964">
    <property type="term" value="F:RNA-directed DNA polymerase activity"/>
    <property type="evidence" value="ECO:0007669"/>
    <property type="project" value="UniProtKB-KW"/>
</dbReference>
<evidence type="ECO:0000256" key="5">
    <source>
        <dbReference type="ARBA" id="ARBA00022918"/>
    </source>
</evidence>
<dbReference type="Pfam" id="PF17919">
    <property type="entry name" value="RT_RNaseH_2"/>
    <property type="match status" value="1"/>
</dbReference>
<keyword evidence="5" id="KW-0695">RNA-directed DNA polymerase</keyword>
<evidence type="ECO:0000256" key="7">
    <source>
        <dbReference type="SAM" id="MobiDB-lite"/>
    </source>
</evidence>
<keyword evidence="2" id="KW-0548">Nucleotidyltransferase</keyword>
<feature type="compositionally biased region" description="Low complexity" evidence="7">
    <location>
        <begin position="556"/>
        <end position="567"/>
    </location>
</feature>
<comment type="caution">
    <text evidence="10">The sequence shown here is derived from an EMBL/GenBank/DDBJ whole genome shotgun (WGS) entry which is preliminary data.</text>
</comment>
<dbReference type="GO" id="GO:0004519">
    <property type="term" value="F:endonuclease activity"/>
    <property type="evidence" value="ECO:0007669"/>
    <property type="project" value="UniProtKB-KW"/>
</dbReference>
<feature type="domain" description="Integrase zinc-binding" evidence="9">
    <location>
        <begin position="248"/>
        <end position="303"/>
    </location>
</feature>
<evidence type="ECO:0000313" key="11">
    <source>
        <dbReference type="Proteomes" id="UP000036403"/>
    </source>
</evidence>
<dbReference type="InterPro" id="IPR036397">
    <property type="entry name" value="RNaseH_sf"/>
</dbReference>
<dbReference type="SUPFAM" id="SSF53098">
    <property type="entry name" value="Ribonuclease H-like"/>
    <property type="match status" value="1"/>
</dbReference>
<accession>A0A0J7K6D1</accession>
<dbReference type="CDD" id="cd09274">
    <property type="entry name" value="RNase_HI_RT_Ty3"/>
    <property type="match status" value="1"/>
</dbReference>
<dbReference type="Gene3D" id="3.10.20.370">
    <property type="match status" value="1"/>
</dbReference>
<feature type="region of interest" description="Disordered" evidence="7">
    <location>
        <begin position="553"/>
        <end position="578"/>
    </location>
</feature>
<protein>
    <recommendedName>
        <fullName evidence="1">RNA-directed DNA polymerase</fullName>
        <ecNumber evidence="1">2.7.7.49</ecNumber>
    </recommendedName>
</protein>
<dbReference type="SUPFAM" id="SSF56672">
    <property type="entry name" value="DNA/RNA polymerases"/>
    <property type="match status" value="1"/>
</dbReference>
<evidence type="ECO:0000259" key="8">
    <source>
        <dbReference type="Pfam" id="PF17919"/>
    </source>
</evidence>
<dbReference type="InterPro" id="IPR041588">
    <property type="entry name" value="Integrase_H2C2"/>
</dbReference>
<proteinExistence type="predicted"/>
<dbReference type="AlphaFoldDB" id="A0A0J7K6D1"/>
<evidence type="ECO:0000256" key="3">
    <source>
        <dbReference type="ARBA" id="ARBA00022722"/>
    </source>
</evidence>
<sequence length="592" mass="67380">MVNFCNRFLKGIASIQALLQNAIAGHKRNNAPVTWTTELKQSFQQVKEHFARSTLLAFPDSKAILSLQTDASDKAIGAVLQQNSNEISQPLSFFSKKLTPAQTRYSAYDRELLAIYAAIKHFRFMIEGRNFHIITDYKPLVYAFKKKADQMSSRQTRQLLFISEFSTDIRHITGTENIVADALSRIDTIVMPTSIDMQEIAELQSTDEELQQLKLSTSTSLKLKKFTLSETAATIYCDTSGEDIRPYIPKLLRRRVFDMMHQMSHPSGRATHRQVAQKFVWLSMAKDIKEWARTCLACQQSKIHRHNHTSLTKIPVPDSRFEHIHIDIVGPLPPSKEYKYLLTMINRFTRWPEAVPLQDCTANTVAEAFFTHWERNAAGPPHTTQKQTGSSKDGRTLKSALMCHNESQWIETLPVVLLGLRTCYKENLGTSAAELVYGTTLKVPGEFFPQEEMPNNPRIFVEDFRAIMQKLQPRPTTHHIKPKLFFHKDLHNCSHVFLKVEGTRRPLDQPYTGPHKIIKRISDKVFNIEVNGRSINVTTDRLKPAYIVIQDSENAPSDSSPIPSTSSNVQAGTELKTYSGPATKRKMVHFVD</sequence>
<evidence type="ECO:0000256" key="4">
    <source>
        <dbReference type="ARBA" id="ARBA00022759"/>
    </source>
</evidence>
<dbReference type="PANTHER" id="PTHR37984">
    <property type="entry name" value="PROTEIN CBG26694"/>
    <property type="match status" value="1"/>
</dbReference>
<dbReference type="FunFam" id="3.10.20.370:FF:000001">
    <property type="entry name" value="Retrovirus-related Pol polyprotein from transposon 17.6-like protein"/>
    <property type="match status" value="1"/>
</dbReference>
<evidence type="ECO:0000256" key="2">
    <source>
        <dbReference type="ARBA" id="ARBA00022695"/>
    </source>
</evidence>
<evidence type="ECO:0000256" key="1">
    <source>
        <dbReference type="ARBA" id="ARBA00012493"/>
    </source>
</evidence>
<gene>
    <name evidence="10" type="ORF">RF55_15258</name>
</gene>
<dbReference type="InterPro" id="IPR043502">
    <property type="entry name" value="DNA/RNA_pol_sf"/>
</dbReference>
<keyword evidence="6" id="KW-0511">Multifunctional enzyme</keyword>